<name>A0A0L0F161_9EUKA</name>
<dbReference type="Gene3D" id="1.20.1280.50">
    <property type="match status" value="1"/>
</dbReference>
<organism evidence="2 3">
    <name type="scientific">Sphaeroforma arctica JP610</name>
    <dbReference type="NCBI Taxonomy" id="667725"/>
    <lineage>
        <taxon>Eukaryota</taxon>
        <taxon>Ichthyosporea</taxon>
        <taxon>Ichthyophonida</taxon>
        <taxon>Sphaeroforma</taxon>
    </lineage>
</organism>
<dbReference type="EMBL" id="KQ251246">
    <property type="protein sequence ID" value="KNC70406.1"/>
    <property type="molecule type" value="Genomic_DNA"/>
</dbReference>
<protein>
    <recommendedName>
        <fullName evidence="1">F-box domain-containing protein</fullName>
    </recommendedName>
</protein>
<dbReference type="SMART" id="SM00256">
    <property type="entry name" value="FBOX"/>
    <property type="match status" value="1"/>
</dbReference>
<feature type="domain" description="F-box" evidence="1">
    <location>
        <begin position="6"/>
        <end position="46"/>
    </location>
</feature>
<keyword evidence="3" id="KW-1185">Reference proteome</keyword>
<dbReference type="InterPro" id="IPR036047">
    <property type="entry name" value="F-box-like_dom_sf"/>
</dbReference>
<evidence type="ECO:0000259" key="1">
    <source>
        <dbReference type="SMART" id="SM00256"/>
    </source>
</evidence>
<sequence length="62" mass="7074">MYRVVLPTEVMLMVFTHMGHLSRLRCKKVSKAFYILASDPSLCTTLPPWMVNADGQGYLDIQ</sequence>
<dbReference type="OrthoDB" id="6581237at2759"/>
<dbReference type="Pfam" id="PF12937">
    <property type="entry name" value="F-box-like"/>
    <property type="match status" value="1"/>
</dbReference>
<accession>A0A0L0F161</accession>
<feature type="non-terminal residue" evidence="2">
    <location>
        <position position="62"/>
    </location>
</feature>
<dbReference type="GeneID" id="25917569"/>
<reference evidence="2 3" key="1">
    <citation type="submission" date="2011-02" db="EMBL/GenBank/DDBJ databases">
        <title>The Genome Sequence of Sphaeroforma arctica JP610.</title>
        <authorList>
            <consortium name="The Broad Institute Genome Sequencing Platform"/>
            <person name="Russ C."/>
            <person name="Cuomo C."/>
            <person name="Young S.K."/>
            <person name="Zeng Q."/>
            <person name="Gargeya S."/>
            <person name="Alvarado L."/>
            <person name="Berlin A."/>
            <person name="Chapman S.B."/>
            <person name="Chen Z."/>
            <person name="Freedman E."/>
            <person name="Gellesch M."/>
            <person name="Goldberg J."/>
            <person name="Griggs A."/>
            <person name="Gujja S."/>
            <person name="Heilman E."/>
            <person name="Heiman D."/>
            <person name="Howarth C."/>
            <person name="Mehta T."/>
            <person name="Neiman D."/>
            <person name="Pearson M."/>
            <person name="Roberts A."/>
            <person name="Saif S."/>
            <person name="Shea T."/>
            <person name="Shenoy N."/>
            <person name="Sisk P."/>
            <person name="Stolte C."/>
            <person name="Sykes S."/>
            <person name="White J."/>
            <person name="Yandava C."/>
            <person name="Burger G."/>
            <person name="Gray M.W."/>
            <person name="Holland P.W.H."/>
            <person name="King N."/>
            <person name="Lang F.B.F."/>
            <person name="Roger A.J."/>
            <person name="Ruiz-Trillo I."/>
            <person name="Haas B."/>
            <person name="Nusbaum C."/>
            <person name="Birren B."/>
        </authorList>
    </citation>
    <scope>NUCLEOTIDE SEQUENCE [LARGE SCALE GENOMIC DNA]</scope>
    <source>
        <strain evidence="2 3">JP610</strain>
    </source>
</reference>
<dbReference type="InterPro" id="IPR001810">
    <property type="entry name" value="F-box_dom"/>
</dbReference>
<gene>
    <name evidence="2" type="ORF">SARC_17065</name>
</gene>
<evidence type="ECO:0000313" key="3">
    <source>
        <dbReference type="Proteomes" id="UP000054560"/>
    </source>
</evidence>
<dbReference type="RefSeq" id="XP_014144308.1">
    <property type="nucleotide sequence ID" value="XM_014288833.1"/>
</dbReference>
<evidence type="ECO:0000313" key="2">
    <source>
        <dbReference type="EMBL" id="KNC70406.1"/>
    </source>
</evidence>
<dbReference type="AlphaFoldDB" id="A0A0L0F161"/>
<dbReference type="SUPFAM" id="SSF81383">
    <property type="entry name" value="F-box domain"/>
    <property type="match status" value="1"/>
</dbReference>
<proteinExistence type="predicted"/>
<dbReference type="Proteomes" id="UP000054560">
    <property type="component" value="Unassembled WGS sequence"/>
</dbReference>